<feature type="transmembrane region" description="Helical" evidence="6">
    <location>
        <begin position="568"/>
        <end position="590"/>
    </location>
</feature>
<feature type="transmembrane region" description="Helical" evidence="6">
    <location>
        <begin position="602"/>
        <end position="622"/>
    </location>
</feature>
<feature type="transmembrane region" description="Helical" evidence="6">
    <location>
        <begin position="512"/>
        <end position="534"/>
    </location>
</feature>
<dbReference type="AlphaFoldDB" id="A0A6N3AP95"/>
<evidence type="ECO:0000256" key="3">
    <source>
        <dbReference type="ARBA" id="ARBA00022692"/>
    </source>
</evidence>
<keyword evidence="3 6" id="KW-0812">Transmembrane</keyword>
<feature type="transmembrane region" description="Helical" evidence="6">
    <location>
        <begin position="197"/>
        <end position="218"/>
    </location>
</feature>
<proteinExistence type="inferred from homology"/>
<accession>A0A6N3AP95</accession>
<protein>
    <submittedName>
        <fullName evidence="8">Bacitracin export permease protein BceB</fullName>
    </submittedName>
</protein>
<keyword evidence="6" id="KW-0813">Transport</keyword>
<evidence type="ECO:0000256" key="4">
    <source>
        <dbReference type="ARBA" id="ARBA00022989"/>
    </source>
</evidence>
<evidence type="ECO:0000256" key="5">
    <source>
        <dbReference type="ARBA" id="ARBA00023136"/>
    </source>
</evidence>
<feature type="transmembrane region" description="Helical" evidence="6">
    <location>
        <begin position="58"/>
        <end position="75"/>
    </location>
</feature>
<feature type="transmembrane region" description="Helical" evidence="6">
    <location>
        <begin position="20"/>
        <end position="38"/>
    </location>
</feature>
<feature type="transmembrane region" description="Helical" evidence="6">
    <location>
        <begin position="153"/>
        <end position="176"/>
    </location>
</feature>
<comment type="subcellular location">
    <subcellularLocation>
        <location evidence="1 6">Cell membrane</location>
        <topology evidence="1 6">Multi-pass membrane protein</topology>
    </subcellularLocation>
</comment>
<dbReference type="RefSeq" id="WP_156666598.1">
    <property type="nucleotide sequence ID" value="NZ_JBBLTB010000003.1"/>
</dbReference>
<dbReference type="InterPro" id="IPR027022">
    <property type="entry name" value="ABC_permease_BceB-typ"/>
</dbReference>
<evidence type="ECO:0000256" key="6">
    <source>
        <dbReference type="PIRNR" id="PIRNR018968"/>
    </source>
</evidence>
<dbReference type="EMBL" id="CACRUO010000026">
    <property type="protein sequence ID" value="VYT91380.1"/>
    <property type="molecule type" value="Genomic_DNA"/>
</dbReference>
<keyword evidence="4 6" id="KW-1133">Transmembrane helix</keyword>
<dbReference type="GO" id="GO:0055085">
    <property type="term" value="P:transmembrane transport"/>
    <property type="evidence" value="ECO:0007669"/>
    <property type="project" value="UniProtKB-UniRule"/>
</dbReference>
<feature type="transmembrane region" description="Helical" evidence="6">
    <location>
        <begin position="284"/>
        <end position="306"/>
    </location>
</feature>
<organism evidence="8">
    <name type="scientific">Staphylococcus simulans</name>
    <dbReference type="NCBI Taxonomy" id="1286"/>
    <lineage>
        <taxon>Bacteria</taxon>
        <taxon>Bacillati</taxon>
        <taxon>Bacillota</taxon>
        <taxon>Bacilli</taxon>
        <taxon>Bacillales</taxon>
        <taxon>Staphylococcaceae</taxon>
        <taxon>Staphylococcus</taxon>
    </lineage>
</organism>
<sequence>MTFRHIVLKNLRQNIRHYGLYLFSLIMSISLYFSFVTLKYTETINNSESSKLIQKGASLGSVVLFIIIIIFLMYVNQLFIKQRDKELGLYQLIGLTKANVVRMSMLEQFAIFVVTGLVGIVVGLVGSRILLLIVTKLMQMNETVHLHFSLKAVGATALMLVIAYILVIVQNAIFIKRRSILGLMQTRRTADVKSNKITVLEAISGIVGLAMIISGYVMAVDTKLLANMAIPFLILLLTIVGAYLFFRSTVSLLFKTLKKRKKGQVSINDVIFTSSIMHRMKKNALSLTIIAVISAITVTVLCFSAIQMKMEKVQLNMFSPYDVTLQSKHDVDLYEKALKKHHIDYDLNYKELLMVQSQKNNLFKKNVGYEIGIRVTSEKYVDNAGLSDHTAKLSHPFGTGMLLKPITNDSYVAFQDKQGQQLFRVKVQDTELDTRFSLLTLRGGVLVIVNDEDYRLLKEKGQIDKDDLSPQYGFTITDKSQMKEASKALDEVDPGYETKEEIAKDNRENNGMFLFISSFLGIAFLIAAGCIIYIKQMDETTDEIGNFKILRKLGYTQNDMRHGLKLKIMFNFGLPLIVGLAHAYFASWAFLNLMGSDDHSPVFIVMGVYTLIYASFAIIAYIHTKRTIKQSI</sequence>
<dbReference type="GO" id="GO:0005886">
    <property type="term" value="C:plasma membrane"/>
    <property type="evidence" value="ECO:0007669"/>
    <property type="project" value="UniProtKB-SubCell"/>
</dbReference>
<dbReference type="Pfam" id="PF02687">
    <property type="entry name" value="FtsX"/>
    <property type="match status" value="1"/>
</dbReference>
<dbReference type="PIRSF" id="PIRSF018968">
    <property type="entry name" value="ABC_permease_BceB"/>
    <property type="match status" value="1"/>
</dbReference>
<evidence type="ECO:0000259" key="7">
    <source>
        <dbReference type="Pfam" id="PF02687"/>
    </source>
</evidence>
<evidence type="ECO:0000256" key="2">
    <source>
        <dbReference type="ARBA" id="ARBA00022475"/>
    </source>
</evidence>
<keyword evidence="5 6" id="KW-0472">Membrane</keyword>
<keyword evidence="2 6" id="KW-1003">Cell membrane</keyword>
<dbReference type="PANTHER" id="PTHR46795">
    <property type="entry name" value="ABC TRANSPORTER PERMEASE-RELATED-RELATED"/>
    <property type="match status" value="1"/>
</dbReference>
<evidence type="ECO:0000256" key="1">
    <source>
        <dbReference type="ARBA" id="ARBA00004651"/>
    </source>
</evidence>
<dbReference type="PANTHER" id="PTHR46795:SF3">
    <property type="entry name" value="ABC TRANSPORTER PERMEASE"/>
    <property type="match status" value="1"/>
</dbReference>
<dbReference type="InterPro" id="IPR003838">
    <property type="entry name" value="ABC3_permease_C"/>
</dbReference>
<evidence type="ECO:0000313" key="8">
    <source>
        <dbReference type="EMBL" id="VYT91380.1"/>
    </source>
</evidence>
<feature type="domain" description="ABC3 transporter permease C-terminal" evidence="7">
    <location>
        <begin position="61"/>
        <end position="178"/>
    </location>
</feature>
<name>A0A6N3AP95_STASI</name>
<comment type="similarity">
    <text evidence="6">Belongs to the ABC-4 integral membrane protein family.</text>
</comment>
<reference evidence="8" key="1">
    <citation type="submission" date="2019-11" db="EMBL/GenBank/DDBJ databases">
        <authorList>
            <person name="Feng L."/>
        </authorList>
    </citation>
    <scope>NUCLEOTIDE SEQUENCE</scope>
    <source>
        <strain evidence="8">SsimulansLFYP27</strain>
    </source>
</reference>
<feature type="transmembrane region" description="Helical" evidence="6">
    <location>
        <begin position="230"/>
        <end position="254"/>
    </location>
</feature>
<dbReference type="InterPro" id="IPR052536">
    <property type="entry name" value="ABC-4_Integral_Memb_Prot"/>
</dbReference>
<feature type="transmembrane region" description="Helical" evidence="6">
    <location>
        <begin position="109"/>
        <end position="133"/>
    </location>
</feature>
<gene>
    <name evidence="8" type="primary">bceB</name>
    <name evidence="8" type="ORF">SSLFYP27_00953</name>
</gene>